<evidence type="ECO:0000256" key="1">
    <source>
        <dbReference type="ARBA" id="ARBA00008834"/>
    </source>
</evidence>
<evidence type="ECO:0000313" key="5">
    <source>
        <dbReference type="EMBL" id="MBE9668019.1"/>
    </source>
</evidence>
<keyword evidence="2 4" id="KW-0378">Hydrolase</keyword>
<dbReference type="InterPro" id="IPR051801">
    <property type="entry name" value="GH28_Enzymes"/>
</dbReference>
<evidence type="ECO:0000313" key="6">
    <source>
        <dbReference type="Proteomes" id="UP000632774"/>
    </source>
</evidence>
<gene>
    <name evidence="5" type="ORF">IRJ18_16740</name>
</gene>
<proteinExistence type="inferred from homology"/>
<evidence type="ECO:0000256" key="2">
    <source>
        <dbReference type="ARBA" id="ARBA00022801"/>
    </source>
</evidence>
<dbReference type="RefSeq" id="WP_194107451.1">
    <property type="nucleotide sequence ID" value="NZ_JADFFM010000002.1"/>
</dbReference>
<protein>
    <submittedName>
        <fullName evidence="5">Glycoside hydrolase family 28 protein</fullName>
    </submittedName>
</protein>
<name>A0ABR9XLR3_9SPHI</name>
<dbReference type="InterPro" id="IPR012334">
    <property type="entry name" value="Pectin_lyas_fold"/>
</dbReference>
<dbReference type="Proteomes" id="UP000632774">
    <property type="component" value="Unassembled WGS sequence"/>
</dbReference>
<dbReference type="GO" id="GO:0016787">
    <property type="term" value="F:hydrolase activity"/>
    <property type="evidence" value="ECO:0007669"/>
    <property type="project" value="UniProtKB-KW"/>
</dbReference>
<dbReference type="Gene3D" id="2.160.20.10">
    <property type="entry name" value="Single-stranded right-handed beta-helix, Pectin lyase-like"/>
    <property type="match status" value="1"/>
</dbReference>
<reference evidence="5 6" key="1">
    <citation type="submission" date="2020-10" db="EMBL/GenBank/DDBJ databases">
        <title>Mucilaginibacter mali sp. nov., isolated from rhizosphere soil of apple orchard.</title>
        <authorList>
            <person name="Lee J.-S."/>
            <person name="Kim H.S."/>
            <person name="Kim J.-S."/>
        </authorList>
    </citation>
    <scope>NUCLEOTIDE SEQUENCE [LARGE SCALE GENOMIC DNA]</scope>
    <source>
        <strain evidence="5 6">KCTC 23157</strain>
    </source>
</reference>
<keyword evidence="6" id="KW-1185">Reference proteome</keyword>
<sequence length="521" mass="56359">MNTLKVYLTTLLLIVIGNAYGLDTNIEKYGAIGDGITLNSAAIQQAIDHCAQTGGGKVIFPAGRFVSGTIALKSNVTLRLEKGAVLLGSTDVNDYQNLDPFTEGLGIHVGWALVVGVDLQNIGIEGEGVIDGRGSALKAQQILTDNRPEGQRWGRRPFLLRLVRCERVHIQGVALNYSAAWTSHYYHCKQVTIEHIKIVSRGVAHNDGIDIDGCQNVHISDSDIDSGDDALCFKTTSSDMPCSAINVSGLKLKSGQGAIKMGTESMAAFQDIKISNCYIYNTNNGGIKLLTVDGAYLNNVEISDITMVNVKTPILIRLGSRLSVFRKDQDKQQPTGRLENVIIRNIKAQAADTAQLKPPTGILITGVPGYNIKNLRLENIDIELAGGGTIADSKQEVPEAIDKYPEVKTFGPLIPAYGIWARHVEGLQIINVRLHLKNNEERPAIICDDARQITITHCAFPPTTGSLAIIQLKHADDVTINANKVEGTAGSFISIDNAKSKVTYKGNQVVKSLKMINSALK</sequence>
<dbReference type="InterPro" id="IPR000743">
    <property type="entry name" value="Glyco_hydro_28"/>
</dbReference>
<comment type="caution">
    <text evidence="5">The sequence shown here is derived from an EMBL/GenBank/DDBJ whole genome shotgun (WGS) entry which is preliminary data.</text>
</comment>
<comment type="similarity">
    <text evidence="1 4">Belongs to the glycosyl hydrolase 28 family.</text>
</comment>
<dbReference type="SMART" id="SM00710">
    <property type="entry name" value="PbH1"/>
    <property type="match status" value="6"/>
</dbReference>
<dbReference type="InterPro" id="IPR011050">
    <property type="entry name" value="Pectin_lyase_fold/virulence"/>
</dbReference>
<accession>A0ABR9XLR3</accession>
<organism evidence="5 6">
    <name type="scientific">Mucilaginibacter boryungensis</name>
    <dbReference type="NCBI Taxonomy" id="768480"/>
    <lineage>
        <taxon>Bacteria</taxon>
        <taxon>Pseudomonadati</taxon>
        <taxon>Bacteroidota</taxon>
        <taxon>Sphingobacteriia</taxon>
        <taxon>Sphingobacteriales</taxon>
        <taxon>Sphingobacteriaceae</taxon>
        <taxon>Mucilaginibacter</taxon>
    </lineage>
</organism>
<dbReference type="PANTHER" id="PTHR31339:SF9">
    <property type="entry name" value="PLASMIN AND FIBRONECTIN-BINDING PROTEIN A"/>
    <property type="match status" value="1"/>
</dbReference>
<keyword evidence="3 4" id="KW-0326">Glycosidase</keyword>
<dbReference type="InterPro" id="IPR006626">
    <property type="entry name" value="PbH1"/>
</dbReference>
<dbReference type="PANTHER" id="PTHR31339">
    <property type="entry name" value="PECTIN LYASE-RELATED"/>
    <property type="match status" value="1"/>
</dbReference>
<dbReference type="Pfam" id="PF00295">
    <property type="entry name" value="Glyco_hydro_28"/>
    <property type="match status" value="1"/>
</dbReference>
<dbReference type="SUPFAM" id="SSF51126">
    <property type="entry name" value="Pectin lyase-like"/>
    <property type="match status" value="2"/>
</dbReference>
<evidence type="ECO:0000256" key="3">
    <source>
        <dbReference type="ARBA" id="ARBA00023295"/>
    </source>
</evidence>
<dbReference type="EMBL" id="JADFFM010000002">
    <property type="protein sequence ID" value="MBE9668019.1"/>
    <property type="molecule type" value="Genomic_DNA"/>
</dbReference>
<evidence type="ECO:0000256" key="4">
    <source>
        <dbReference type="RuleBase" id="RU361169"/>
    </source>
</evidence>